<accession>A0A090M333</accession>
<evidence type="ECO:0000313" key="3">
    <source>
        <dbReference type="EMBL" id="OUS47527.1"/>
    </source>
</evidence>
<gene>
    <name evidence="3" type="ORF">BE221DRAFT_191108</name>
    <name evidence="2" type="ORF">OT_ostta07g01020</name>
</gene>
<dbReference type="InParanoid" id="A0A090M333"/>
<evidence type="ECO:0000313" key="2">
    <source>
        <dbReference type="EMBL" id="CEF98611.1"/>
    </source>
</evidence>
<accession>A0A454XTI9</accession>
<reference evidence="2 4" key="1">
    <citation type="journal article" date="2006" name="Proc. Natl. Acad. Sci. U.S.A.">
        <title>Genome analysis of the smallest free-living eukaryote Ostreococcus tauri unveils many unique features.</title>
        <authorList>
            <person name="Derelle E."/>
            <person name="Ferraz C."/>
            <person name="Rombauts S."/>
            <person name="Rouze P."/>
            <person name="Worden A.Z."/>
            <person name="Robbens S."/>
            <person name="Partensky F."/>
            <person name="Degroeve S."/>
            <person name="Echeynie S."/>
            <person name="Cooke R."/>
            <person name="Saeys Y."/>
            <person name="Wuyts J."/>
            <person name="Jabbari K."/>
            <person name="Bowler C."/>
            <person name="Panaud O."/>
            <person name="Piegu B."/>
            <person name="Ball S.G."/>
            <person name="Ral J.-P."/>
            <person name="Bouget F.-Y."/>
            <person name="Piganeau G."/>
            <person name="De Baets B."/>
            <person name="Picard A."/>
            <person name="Delseny M."/>
            <person name="Demaille J."/>
            <person name="Van de Peer Y."/>
            <person name="Moreau H."/>
        </authorList>
    </citation>
    <scope>NUCLEOTIDE SEQUENCE [LARGE SCALE GENOMIC DNA]</scope>
    <source>
        <strain evidence="2 4">OTTH0595</strain>
    </source>
</reference>
<dbReference type="InterPro" id="IPR051330">
    <property type="entry name" value="Phosphatase_reg/MetRdx"/>
</dbReference>
<dbReference type="AlphaFoldDB" id="A0A090M333"/>
<evidence type="ECO:0000256" key="1">
    <source>
        <dbReference type="ARBA" id="ARBA00006658"/>
    </source>
</evidence>
<reference evidence="3" key="3">
    <citation type="submission" date="2017-04" db="EMBL/GenBank/DDBJ databases">
        <title>Population genomics of picophytoplankton unveils novel chromosome hypervariability.</title>
        <authorList>
            <consortium name="DOE Joint Genome Institute"/>
            <person name="Blanc-Mathieu R."/>
            <person name="Krasovec M."/>
            <person name="Hebrard M."/>
            <person name="Yau S."/>
            <person name="Desgranges E."/>
            <person name="Martin J."/>
            <person name="Schackwitz W."/>
            <person name="Kuo A."/>
            <person name="Salin G."/>
            <person name="Donnadieu C."/>
            <person name="Desdevises Y."/>
            <person name="Sanchez-Ferandin S."/>
            <person name="Moreau H."/>
            <person name="Rivals E."/>
            <person name="Grigoriev I.V."/>
            <person name="Grimsley N."/>
            <person name="Eyre-Walker A."/>
            <person name="Piganeau G."/>
        </authorList>
    </citation>
    <scope>NUCLEOTIDE SEQUENCE [LARGE SCALE GENOMIC DNA]</scope>
    <source>
        <strain evidence="3">RCC 1115</strain>
    </source>
</reference>
<comment type="similarity">
    <text evidence="1">Belongs to the TIP41 family.</text>
</comment>
<reference evidence="2" key="2">
    <citation type="journal article" date="2014" name="BMC Genomics">
        <title>An improved genome of the model marine alga Ostreococcus tauri unfolds by assessing Illumina de novo assemblies.</title>
        <authorList>
            <person name="Blanc-Mathieu R."/>
            <person name="Verhelst B."/>
            <person name="Derelle E."/>
            <person name="Rombauts S."/>
            <person name="Bouget F.Y."/>
            <person name="Carre I."/>
            <person name="Chateau A."/>
            <person name="Eyre-Walker A."/>
            <person name="Grimsley N."/>
            <person name="Moreau H."/>
            <person name="Piegu B."/>
            <person name="Rivals E."/>
            <person name="Schackwitz W."/>
            <person name="Van de Peer Y."/>
            <person name="Piganeau G."/>
        </authorList>
    </citation>
    <scope>NUCLEOTIDE SEQUENCE</scope>
    <source>
        <strain evidence="2">RCC4221</strain>
    </source>
</reference>
<dbReference type="PANTHER" id="PTHR21021:SF16">
    <property type="entry name" value="TIP41-LIKE PROTEIN"/>
    <property type="match status" value="1"/>
</dbReference>
<dbReference type="Proteomes" id="UP000009170">
    <property type="component" value="Unassembled WGS sequence"/>
</dbReference>
<sequence length="184" mass="20866">MDETRRGTWNSTEASESYDWTFTTPYGGTVASTSGRAVPEWRETEKRIDRTMLTARDPILLYDELTLYESELDDNGVAHLGLKVRVMPKCWFVLLRYWLRVDGVLIRLRETRFFCDVTDTDASGAPRVVRETQHREETWESLRARGAPCEPKQFPDADQAASVLLAAGGPVDVVFHELAFPPAA</sequence>
<dbReference type="GO" id="GO:0031929">
    <property type="term" value="P:TOR signaling"/>
    <property type="evidence" value="ECO:0007669"/>
    <property type="project" value="TreeGrafter"/>
</dbReference>
<dbReference type="Proteomes" id="UP000195557">
    <property type="component" value="Unassembled WGS sequence"/>
</dbReference>
<dbReference type="EMBL" id="CAID01000007">
    <property type="protein sequence ID" value="CEF98611.1"/>
    <property type="molecule type" value="Genomic_DNA"/>
</dbReference>
<dbReference type="InterPro" id="IPR007303">
    <property type="entry name" value="TIP41-like"/>
</dbReference>
<dbReference type="STRING" id="70448.A0A090M333"/>
<dbReference type="GO" id="GO:0005829">
    <property type="term" value="C:cytosol"/>
    <property type="evidence" value="ECO:0007669"/>
    <property type="project" value="TreeGrafter"/>
</dbReference>
<protein>
    <submittedName>
        <fullName evidence="3">TIP41-like family-domain-containing protein</fullName>
    </submittedName>
    <submittedName>
        <fullName evidence="2">TIP41-like protein</fullName>
    </submittedName>
</protein>
<accession>A0A1Y5IFW2</accession>
<dbReference type="Pfam" id="PF04176">
    <property type="entry name" value="TIP41"/>
    <property type="match status" value="1"/>
</dbReference>
<keyword evidence="4" id="KW-1185">Reference proteome</keyword>
<dbReference type="PANTHER" id="PTHR21021">
    <property type="entry name" value="GAF/PUTATIVE CYTOSKELETAL PROTEIN"/>
    <property type="match status" value="1"/>
</dbReference>
<organism evidence="2 4">
    <name type="scientific">Ostreococcus tauri</name>
    <name type="common">Marine green alga</name>
    <dbReference type="NCBI Taxonomy" id="70448"/>
    <lineage>
        <taxon>Eukaryota</taxon>
        <taxon>Viridiplantae</taxon>
        <taxon>Chlorophyta</taxon>
        <taxon>Mamiellophyceae</taxon>
        <taxon>Mamiellales</taxon>
        <taxon>Bathycoccaceae</taxon>
        <taxon>Ostreococcus</taxon>
    </lineage>
</organism>
<evidence type="ECO:0000313" key="4">
    <source>
        <dbReference type="Proteomes" id="UP000009170"/>
    </source>
</evidence>
<dbReference type="EMBL" id="KZ155778">
    <property type="protein sequence ID" value="OUS47527.1"/>
    <property type="molecule type" value="Genomic_DNA"/>
</dbReference>
<name>A0A090M333_OSTTA</name>
<dbReference type="OrthoDB" id="10253878at2759"/>
<proteinExistence type="inferred from homology"/>